<sequence>MPNLQAVCEYIERHLAQDLRLEELCQLAYQSPVHFSRLFSAQMGIGLNAYIRQLRLQRATWQLAFRQQLSITDIALDNGYQSLEGFSRAFRQASGQSPSAFRRHPDWQWWHQPSVKETRIMSTSDYQVELVQRPLTPIALLIHQGPAQRLGQSIQRFIDWRKANHLPPSKSATFNLLYDDPTETPPDKYRFGLACEYKNNEHVTGQDICTSALPAGTYARLSIQGGDQLLEAAIRYLYGQWLPEQSYKAGDYPLVLQRLSFYPDVPASQAASDIFLLLTPKQCEKSGYSEIQHVN</sequence>
<name>A0ABN0XWZ7_9ALTE</name>
<gene>
    <name evidence="5" type="ORF">GCM10009092_44350</name>
</gene>
<dbReference type="PROSITE" id="PS00041">
    <property type="entry name" value="HTH_ARAC_FAMILY_1"/>
    <property type="match status" value="1"/>
</dbReference>
<evidence type="ECO:0000256" key="1">
    <source>
        <dbReference type="ARBA" id="ARBA00023015"/>
    </source>
</evidence>
<reference evidence="5 6" key="1">
    <citation type="journal article" date="2019" name="Int. J. Syst. Evol. Microbiol.">
        <title>The Global Catalogue of Microorganisms (GCM) 10K type strain sequencing project: providing services to taxonomists for standard genome sequencing and annotation.</title>
        <authorList>
            <consortium name="The Broad Institute Genomics Platform"/>
            <consortium name="The Broad Institute Genome Sequencing Center for Infectious Disease"/>
            <person name="Wu L."/>
            <person name="Ma J."/>
        </authorList>
    </citation>
    <scope>NUCLEOTIDE SEQUENCE [LARGE SCALE GENOMIC DNA]</scope>
    <source>
        <strain evidence="5 6">JCM 13378</strain>
    </source>
</reference>
<dbReference type="InterPro" id="IPR010499">
    <property type="entry name" value="AraC_E-bd"/>
</dbReference>
<keyword evidence="2" id="KW-0238">DNA-binding</keyword>
<dbReference type="InterPro" id="IPR020449">
    <property type="entry name" value="Tscrpt_reg_AraC-type_HTH"/>
</dbReference>
<dbReference type="InterPro" id="IPR011256">
    <property type="entry name" value="Reg_factor_effector_dom_sf"/>
</dbReference>
<dbReference type="Pfam" id="PF06445">
    <property type="entry name" value="GyrI-like"/>
    <property type="match status" value="1"/>
</dbReference>
<dbReference type="SUPFAM" id="SSF46689">
    <property type="entry name" value="Homeodomain-like"/>
    <property type="match status" value="2"/>
</dbReference>
<dbReference type="Gene3D" id="3.20.80.10">
    <property type="entry name" value="Regulatory factor, effector binding domain"/>
    <property type="match status" value="1"/>
</dbReference>
<organism evidence="5 6">
    <name type="scientific">Bowmanella denitrificans</name>
    <dbReference type="NCBI Taxonomy" id="366582"/>
    <lineage>
        <taxon>Bacteria</taxon>
        <taxon>Pseudomonadati</taxon>
        <taxon>Pseudomonadota</taxon>
        <taxon>Gammaproteobacteria</taxon>
        <taxon>Alteromonadales</taxon>
        <taxon>Alteromonadaceae</taxon>
        <taxon>Bowmanella</taxon>
    </lineage>
</organism>
<feature type="domain" description="HTH araC/xylS-type" evidence="4">
    <location>
        <begin position="5"/>
        <end position="104"/>
    </location>
</feature>
<dbReference type="SMART" id="SM00871">
    <property type="entry name" value="AraC_E_bind"/>
    <property type="match status" value="1"/>
</dbReference>
<evidence type="ECO:0000256" key="3">
    <source>
        <dbReference type="ARBA" id="ARBA00023163"/>
    </source>
</evidence>
<keyword evidence="3" id="KW-0804">Transcription</keyword>
<dbReference type="InterPro" id="IPR029442">
    <property type="entry name" value="GyrI-like"/>
</dbReference>
<dbReference type="SMART" id="SM00342">
    <property type="entry name" value="HTH_ARAC"/>
    <property type="match status" value="1"/>
</dbReference>
<dbReference type="InterPro" id="IPR009057">
    <property type="entry name" value="Homeodomain-like_sf"/>
</dbReference>
<dbReference type="PANTHER" id="PTHR40055">
    <property type="entry name" value="TRANSCRIPTIONAL REGULATOR YGIV-RELATED"/>
    <property type="match status" value="1"/>
</dbReference>
<dbReference type="PANTHER" id="PTHR40055:SF1">
    <property type="entry name" value="TRANSCRIPTIONAL REGULATOR YGIV-RELATED"/>
    <property type="match status" value="1"/>
</dbReference>
<dbReference type="Proteomes" id="UP001501757">
    <property type="component" value="Unassembled WGS sequence"/>
</dbReference>
<evidence type="ECO:0000256" key="2">
    <source>
        <dbReference type="ARBA" id="ARBA00023125"/>
    </source>
</evidence>
<evidence type="ECO:0000313" key="6">
    <source>
        <dbReference type="Proteomes" id="UP001501757"/>
    </source>
</evidence>
<dbReference type="Gene3D" id="1.10.10.60">
    <property type="entry name" value="Homeodomain-like"/>
    <property type="match status" value="2"/>
</dbReference>
<dbReference type="PROSITE" id="PS01124">
    <property type="entry name" value="HTH_ARAC_FAMILY_2"/>
    <property type="match status" value="1"/>
</dbReference>
<dbReference type="SUPFAM" id="SSF55136">
    <property type="entry name" value="Probable bacterial effector-binding domain"/>
    <property type="match status" value="1"/>
</dbReference>
<proteinExistence type="predicted"/>
<dbReference type="PRINTS" id="PR00032">
    <property type="entry name" value="HTHARAC"/>
</dbReference>
<dbReference type="Pfam" id="PF12833">
    <property type="entry name" value="HTH_18"/>
    <property type="match status" value="1"/>
</dbReference>
<accession>A0ABN0XWZ7</accession>
<protein>
    <submittedName>
        <fullName evidence="5">AraC family transcriptional regulator</fullName>
    </submittedName>
</protein>
<keyword evidence="1" id="KW-0805">Transcription regulation</keyword>
<evidence type="ECO:0000313" key="5">
    <source>
        <dbReference type="EMBL" id="GAA0375242.1"/>
    </source>
</evidence>
<comment type="caution">
    <text evidence="5">The sequence shown here is derived from an EMBL/GenBank/DDBJ whole genome shotgun (WGS) entry which is preliminary data.</text>
</comment>
<dbReference type="InterPro" id="IPR018062">
    <property type="entry name" value="HTH_AraC-typ_CS"/>
</dbReference>
<evidence type="ECO:0000259" key="4">
    <source>
        <dbReference type="PROSITE" id="PS01124"/>
    </source>
</evidence>
<dbReference type="InterPro" id="IPR050908">
    <property type="entry name" value="SmbC-like"/>
</dbReference>
<dbReference type="EMBL" id="BAAAEI010000031">
    <property type="protein sequence ID" value="GAA0375242.1"/>
    <property type="molecule type" value="Genomic_DNA"/>
</dbReference>
<dbReference type="InterPro" id="IPR018060">
    <property type="entry name" value="HTH_AraC"/>
</dbReference>
<keyword evidence="6" id="KW-1185">Reference proteome</keyword>
<dbReference type="RefSeq" id="WP_343847559.1">
    <property type="nucleotide sequence ID" value="NZ_BAAAEI010000031.1"/>
</dbReference>